<evidence type="ECO:0000313" key="3">
    <source>
        <dbReference type="Proteomes" id="UP000053105"/>
    </source>
</evidence>
<feature type="region of interest" description="Disordered" evidence="1">
    <location>
        <begin position="106"/>
        <end position="164"/>
    </location>
</feature>
<protein>
    <submittedName>
        <fullName evidence="2">Uncharacterized protein</fullName>
    </submittedName>
</protein>
<keyword evidence="3" id="KW-1185">Reference proteome</keyword>
<evidence type="ECO:0000313" key="2">
    <source>
        <dbReference type="EMBL" id="KOX74937.1"/>
    </source>
</evidence>
<reference evidence="2 3" key="1">
    <citation type="submission" date="2015-07" db="EMBL/GenBank/DDBJ databases">
        <title>The genome of Melipona quadrifasciata.</title>
        <authorList>
            <person name="Pan H."/>
            <person name="Kapheim K."/>
        </authorList>
    </citation>
    <scope>NUCLEOTIDE SEQUENCE [LARGE SCALE GENOMIC DNA]</scope>
    <source>
        <strain evidence="2">0111107301</strain>
        <tissue evidence="2">Whole body</tissue>
    </source>
</reference>
<evidence type="ECO:0000256" key="1">
    <source>
        <dbReference type="SAM" id="MobiDB-lite"/>
    </source>
</evidence>
<feature type="compositionally biased region" description="Polar residues" evidence="1">
    <location>
        <begin position="55"/>
        <end position="66"/>
    </location>
</feature>
<dbReference type="EMBL" id="KQ435776">
    <property type="protein sequence ID" value="KOX74937.1"/>
    <property type="molecule type" value="Genomic_DNA"/>
</dbReference>
<name>A0A0M9A0Y8_9HYME</name>
<gene>
    <name evidence="2" type="ORF">WN51_13498</name>
</gene>
<dbReference type="Proteomes" id="UP000053105">
    <property type="component" value="Unassembled WGS sequence"/>
</dbReference>
<sequence>MGGKYGVRPRVLIEFRLKIDVKKYERGRGLDSPLAATYRTEQPFESFEPRKTRVSQRMVSQYNDDPQASILGLGPRQRDPNFRRFVWREAFQPRHKSAQLREVLSEATISNDSGLPPVDSVDRKPTIIQQSEWSKRYQLLPKPNLPENNKPPTLGSVREEDPSV</sequence>
<feature type="region of interest" description="Disordered" evidence="1">
    <location>
        <begin position="46"/>
        <end position="76"/>
    </location>
</feature>
<organism evidence="2 3">
    <name type="scientific">Melipona quadrifasciata</name>
    <dbReference type="NCBI Taxonomy" id="166423"/>
    <lineage>
        <taxon>Eukaryota</taxon>
        <taxon>Metazoa</taxon>
        <taxon>Ecdysozoa</taxon>
        <taxon>Arthropoda</taxon>
        <taxon>Hexapoda</taxon>
        <taxon>Insecta</taxon>
        <taxon>Pterygota</taxon>
        <taxon>Neoptera</taxon>
        <taxon>Endopterygota</taxon>
        <taxon>Hymenoptera</taxon>
        <taxon>Apocrita</taxon>
        <taxon>Aculeata</taxon>
        <taxon>Apoidea</taxon>
        <taxon>Anthophila</taxon>
        <taxon>Apidae</taxon>
        <taxon>Melipona</taxon>
    </lineage>
</organism>
<dbReference type="AlphaFoldDB" id="A0A0M9A0Y8"/>
<accession>A0A0M9A0Y8</accession>
<proteinExistence type="predicted"/>
<feature type="compositionally biased region" description="Low complexity" evidence="1">
    <location>
        <begin position="139"/>
        <end position="152"/>
    </location>
</feature>